<keyword evidence="2" id="KW-0472">Membrane</keyword>
<protein>
    <submittedName>
        <fullName evidence="3">Uncharacterized protein</fullName>
    </submittedName>
</protein>
<evidence type="ECO:0000256" key="2">
    <source>
        <dbReference type="SAM" id="Phobius"/>
    </source>
</evidence>
<feature type="region of interest" description="Disordered" evidence="1">
    <location>
        <begin position="338"/>
        <end position="359"/>
    </location>
</feature>
<feature type="compositionally biased region" description="Basic and acidic residues" evidence="1">
    <location>
        <begin position="127"/>
        <end position="144"/>
    </location>
</feature>
<keyword evidence="4" id="KW-1185">Reference proteome</keyword>
<evidence type="ECO:0000313" key="4">
    <source>
        <dbReference type="Proteomes" id="UP001186944"/>
    </source>
</evidence>
<accession>A0AA89C127</accession>
<evidence type="ECO:0000256" key="1">
    <source>
        <dbReference type="SAM" id="MobiDB-lite"/>
    </source>
</evidence>
<gene>
    <name evidence="3" type="ORF">FSP39_010376</name>
</gene>
<feature type="region of interest" description="Disordered" evidence="1">
    <location>
        <begin position="247"/>
        <end position="268"/>
    </location>
</feature>
<feature type="compositionally biased region" description="Basic and acidic residues" evidence="1">
    <location>
        <begin position="207"/>
        <end position="216"/>
    </location>
</feature>
<feature type="region of interest" description="Disordered" evidence="1">
    <location>
        <begin position="176"/>
        <end position="216"/>
    </location>
</feature>
<dbReference type="AlphaFoldDB" id="A0AA89C127"/>
<proteinExistence type="predicted"/>
<dbReference type="Proteomes" id="UP001186944">
    <property type="component" value="Unassembled WGS sequence"/>
</dbReference>
<keyword evidence="2" id="KW-0812">Transmembrane</keyword>
<dbReference type="EMBL" id="VSWD01000010">
    <property type="protein sequence ID" value="KAK3090252.1"/>
    <property type="molecule type" value="Genomic_DNA"/>
</dbReference>
<feature type="transmembrane region" description="Helical" evidence="2">
    <location>
        <begin position="57"/>
        <end position="75"/>
    </location>
</feature>
<sequence>MHKTDTSYDNSFEENSENIHADSTYRTKRTHKSTETQTDSHCEIERADKASQTNEACSIRVSYCTLYVVCIFYFLCHPVEFMKVVSLVAIGYIGYLILFSRVGKAIQTYVSSSQPTVVSNKTNYSLRNDRPISEENNHLQETSKRGVRRKTASSSIVDKPLRDETTSRPVLAVTDRSQMYESPDKTLSNQRKNYQDKSNSVKTSIPHGDRFIEKDNISSPNTCISEKSSRADIINSPRCILLGNKRKEPAQTTSSLKHRFRSDKNEERLTSRIEDNKTDKTKTYKVGPFDSGTKKSKQPIADYFQSEKREEKTTVYMTGISCKCKRLPKKEIAIAASSKGSNSHKVGSARATSITQCQT</sequence>
<feature type="transmembrane region" description="Helical" evidence="2">
    <location>
        <begin position="81"/>
        <end position="99"/>
    </location>
</feature>
<comment type="caution">
    <text evidence="3">The sequence shown here is derived from an EMBL/GenBank/DDBJ whole genome shotgun (WGS) entry which is preliminary data.</text>
</comment>
<feature type="region of interest" description="Disordered" evidence="1">
    <location>
        <begin position="121"/>
        <end position="160"/>
    </location>
</feature>
<name>A0AA89C127_PINIB</name>
<feature type="compositionally biased region" description="Polar residues" evidence="1">
    <location>
        <begin position="176"/>
        <end position="203"/>
    </location>
</feature>
<keyword evidence="2" id="KW-1133">Transmembrane helix</keyword>
<organism evidence="3 4">
    <name type="scientific">Pinctada imbricata</name>
    <name type="common">Atlantic pearl-oyster</name>
    <name type="synonym">Pinctada martensii</name>
    <dbReference type="NCBI Taxonomy" id="66713"/>
    <lineage>
        <taxon>Eukaryota</taxon>
        <taxon>Metazoa</taxon>
        <taxon>Spiralia</taxon>
        <taxon>Lophotrochozoa</taxon>
        <taxon>Mollusca</taxon>
        <taxon>Bivalvia</taxon>
        <taxon>Autobranchia</taxon>
        <taxon>Pteriomorphia</taxon>
        <taxon>Pterioida</taxon>
        <taxon>Pterioidea</taxon>
        <taxon>Pteriidae</taxon>
        <taxon>Pinctada</taxon>
    </lineage>
</organism>
<reference evidence="3" key="1">
    <citation type="submission" date="2019-08" db="EMBL/GenBank/DDBJ databases">
        <title>The improved chromosome-level genome for the pearl oyster Pinctada fucata martensii using PacBio sequencing and Hi-C.</title>
        <authorList>
            <person name="Zheng Z."/>
        </authorList>
    </citation>
    <scope>NUCLEOTIDE SEQUENCE</scope>
    <source>
        <strain evidence="3">ZZ-2019</strain>
        <tissue evidence="3">Adductor muscle</tissue>
    </source>
</reference>
<feature type="region of interest" description="Disordered" evidence="1">
    <location>
        <begin position="19"/>
        <end position="40"/>
    </location>
</feature>
<evidence type="ECO:0000313" key="3">
    <source>
        <dbReference type="EMBL" id="KAK3090252.1"/>
    </source>
</evidence>